<organism evidence="20 21">
    <name type="scientific">Mytilus edulis</name>
    <name type="common">Blue mussel</name>
    <dbReference type="NCBI Taxonomy" id="6550"/>
    <lineage>
        <taxon>Eukaryota</taxon>
        <taxon>Metazoa</taxon>
        <taxon>Spiralia</taxon>
        <taxon>Lophotrochozoa</taxon>
        <taxon>Mollusca</taxon>
        <taxon>Bivalvia</taxon>
        <taxon>Autobranchia</taxon>
        <taxon>Pteriomorphia</taxon>
        <taxon>Mytilida</taxon>
        <taxon>Mytiloidea</taxon>
        <taxon>Mytilidae</taxon>
        <taxon>Mytilinae</taxon>
        <taxon>Mytilus</taxon>
    </lineage>
</organism>
<evidence type="ECO:0000256" key="14">
    <source>
        <dbReference type="ARBA" id="ARBA00048679"/>
    </source>
</evidence>
<dbReference type="SMART" id="SM00220">
    <property type="entry name" value="S_TKc"/>
    <property type="match status" value="1"/>
</dbReference>
<evidence type="ECO:0000256" key="9">
    <source>
        <dbReference type="ARBA" id="ARBA00022741"/>
    </source>
</evidence>
<proteinExistence type="inferred from homology"/>
<dbReference type="InterPro" id="IPR036936">
    <property type="entry name" value="CRIB_dom_sf"/>
</dbReference>
<dbReference type="PROSITE" id="PS50011">
    <property type="entry name" value="PROTEIN_KINASE_DOM"/>
    <property type="match status" value="1"/>
</dbReference>
<dbReference type="GO" id="GO:0005886">
    <property type="term" value="C:plasma membrane"/>
    <property type="evidence" value="ECO:0007669"/>
    <property type="project" value="UniProtKB-ARBA"/>
</dbReference>
<dbReference type="AlphaFoldDB" id="A0A8S3RKY6"/>
<keyword evidence="21" id="KW-1185">Reference proteome</keyword>
<dbReference type="GO" id="GO:0009887">
    <property type="term" value="P:animal organ morphogenesis"/>
    <property type="evidence" value="ECO:0007669"/>
    <property type="project" value="UniProtKB-ARBA"/>
</dbReference>
<dbReference type="InterPro" id="IPR033923">
    <property type="entry name" value="PAK_BD"/>
</dbReference>
<dbReference type="InterPro" id="IPR017441">
    <property type="entry name" value="Protein_kinase_ATP_BS"/>
</dbReference>
<evidence type="ECO:0000256" key="13">
    <source>
        <dbReference type="ARBA" id="ARBA00047899"/>
    </source>
</evidence>
<feature type="domain" description="CRIB" evidence="19">
    <location>
        <begin position="42"/>
        <end position="55"/>
    </location>
</feature>
<comment type="catalytic activity">
    <reaction evidence="14">
        <text>L-seryl-[protein] + ATP = O-phospho-L-seryl-[protein] + ADP + H(+)</text>
        <dbReference type="Rhea" id="RHEA:17989"/>
        <dbReference type="Rhea" id="RHEA-COMP:9863"/>
        <dbReference type="Rhea" id="RHEA-COMP:11604"/>
        <dbReference type="ChEBI" id="CHEBI:15378"/>
        <dbReference type="ChEBI" id="CHEBI:29999"/>
        <dbReference type="ChEBI" id="CHEBI:30616"/>
        <dbReference type="ChEBI" id="CHEBI:83421"/>
        <dbReference type="ChEBI" id="CHEBI:456216"/>
        <dbReference type="EC" id="2.7.11.1"/>
    </reaction>
</comment>
<evidence type="ECO:0000256" key="16">
    <source>
        <dbReference type="RuleBase" id="RU000304"/>
    </source>
</evidence>
<keyword evidence="10" id="KW-0418">Kinase</keyword>
<dbReference type="Gene3D" id="3.90.810.10">
    <property type="entry name" value="CRIB domain"/>
    <property type="match status" value="1"/>
</dbReference>
<evidence type="ECO:0000256" key="2">
    <source>
        <dbReference type="ARBA" id="ARBA00004496"/>
    </source>
</evidence>
<dbReference type="PANTHER" id="PTHR45832">
    <property type="entry name" value="SERINE/THREONINE-PROTEIN KINASE SAMKA-RELATED-RELATED"/>
    <property type="match status" value="1"/>
</dbReference>
<dbReference type="PANTHER" id="PTHR45832:SF22">
    <property type="entry name" value="SERINE_THREONINE-PROTEIN KINASE SAMKA-RELATED"/>
    <property type="match status" value="1"/>
</dbReference>
<accession>A0A8S3RKY6</accession>
<dbReference type="GO" id="GO:0034329">
    <property type="term" value="P:cell junction assembly"/>
    <property type="evidence" value="ECO:0007669"/>
    <property type="project" value="UniProtKB-ARBA"/>
</dbReference>
<dbReference type="GO" id="GO:0004674">
    <property type="term" value="F:protein serine/threonine kinase activity"/>
    <property type="evidence" value="ECO:0007669"/>
    <property type="project" value="UniProtKB-KW"/>
</dbReference>
<dbReference type="Proteomes" id="UP000683360">
    <property type="component" value="Unassembled WGS sequence"/>
</dbReference>
<keyword evidence="6" id="KW-0963">Cytoplasm</keyword>
<evidence type="ECO:0000313" key="21">
    <source>
        <dbReference type="Proteomes" id="UP000683360"/>
    </source>
</evidence>
<dbReference type="InterPro" id="IPR051931">
    <property type="entry name" value="PAK3-like"/>
</dbReference>
<dbReference type="InterPro" id="IPR000095">
    <property type="entry name" value="CRIB_dom"/>
</dbReference>
<dbReference type="SMART" id="SM00285">
    <property type="entry name" value="PBD"/>
    <property type="match status" value="1"/>
</dbReference>
<dbReference type="SUPFAM" id="SSF56112">
    <property type="entry name" value="Protein kinase-like (PK-like)"/>
    <property type="match status" value="1"/>
</dbReference>
<dbReference type="FunFam" id="1.10.510.10:FF:000011">
    <property type="entry name" value="Non-specific serine/threonine protein kinase"/>
    <property type="match status" value="1"/>
</dbReference>
<evidence type="ECO:0000256" key="15">
    <source>
        <dbReference type="PROSITE-ProRule" id="PRU10141"/>
    </source>
</evidence>
<keyword evidence="5" id="KW-0217">Developmental protein</keyword>
<dbReference type="FunFam" id="3.90.810.10:FF:000005">
    <property type="entry name" value="Non-specific serine/threonine protein kinase"/>
    <property type="match status" value="1"/>
</dbReference>
<feature type="region of interest" description="Disordered" evidence="17">
    <location>
        <begin position="121"/>
        <end position="176"/>
    </location>
</feature>
<dbReference type="PROSITE" id="PS50108">
    <property type="entry name" value="CRIB"/>
    <property type="match status" value="1"/>
</dbReference>
<dbReference type="InterPro" id="IPR000719">
    <property type="entry name" value="Prot_kinase_dom"/>
</dbReference>
<feature type="binding site" evidence="15">
    <location>
        <position position="225"/>
    </location>
    <ligand>
        <name>ATP</name>
        <dbReference type="ChEBI" id="CHEBI:30616"/>
    </ligand>
</feature>
<dbReference type="GO" id="GO:0030054">
    <property type="term" value="C:cell junction"/>
    <property type="evidence" value="ECO:0007669"/>
    <property type="project" value="UniProtKB-ARBA"/>
</dbReference>
<feature type="compositionally biased region" description="Basic and acidic residues" evidence="17">
    <location>
        <begin position="140"/>
        <end position="159"/>
    </location>
</feature>
<dbReference type="InterPro" id="IPR008271">
    <property type="entry name" value="Ser/Thr_kinase_AS"/>
</dbReference>
<comment type="caution">
    <text evidence="20">The sequence shown here is derived from an EMBL/GenBank/DDBJ whole genome shotgun (WGS) entry which is preliminary data.</text>
</comment>
<name>A0A8S3RKY6_MYTED</name>
<evidence type="ECO:0000256" key="5">
    <source>
        <dbReference type="ARBA" id="ARBA00022473"/>
    </source>
</evidence>
<dbReference type="Pfam" id="PF00786">
    <property type="entry name" value="PBD"/>
    <property type="match status" value="1"/>
</dbReference>
<dbReference type="Gene3D" id="1.10.510.10">
    <property type="entry name" value="Transferase(Phosphotransferase) domain 1"/>
    <property type="match status" value="1"/>
</dbReference>
<evidence type="ECO:0000313" key="20">
    <source>
        <dbReference type="EMBL" id="CAG2210070.1"/>
    </source>
</evidence>
<keyword evidence="9 15" id="KW-0547">Nucleotide-binding</keyword>
<keyword evidence="7 16" id="KW-0723">Serine/threonine-protein kinase</keyword>
<dbReference type="GO" id="GO:0005524">
    <property type="term" value="F:ATP binding"/>
    <property type="evidence" value="ECO:0007669"/>
    <property type="project" value="UniProtKB-UniRule"/>
</dbReference>
<dbReference type="OrthoDB" id="2914378at2759"/>
<dbReference type="CDD" id="cd01093">
    <property type="entry name" value="CRIB_PAK_like"/>
    <property type="match status" value="1"/>
</dbReference>
<dbReference type="GO" id="GO:0007411">
    <property type="term" value="P:axon guidance"/>
    <property type="evidence" value="ECO:0007669"/>
    <property type="project" value="UniProtKB-ARBA"/>
</dbReference>
<protein>
    <recommendedName>
        <fullName evidence="4">non-specific serine/threonine protein kinase</fullName>
        <ecNumber evidence="4">2.7.11.1</ecNumber>
    </recommendedName>
</protein>
<dbReference type="Pfam" id="PF00069">
    <property type="entry name" value="Pkinase"/>
    <property type="match status" value="1"/>
</dbReference>
<comment type="similarity">
    <text evidence="3">Belongs to the protein kinase superfamily. STE Ser/Thr protein kinase family. STE20 subfamily.</text>
</comment>
<evidence type="ECO:0000256" key="7">
    <source>
        <dbReference type="ARBA" id="ARBA00022527"/>
    </source>
</evidence>
<reference evidence="20" key="1">
    <citation type="submission" date="2021-03" db="EMBL/GenBank/DDBJ databases">
        <authorList>
            <person name="Bekaert M."/>
        </authorList>
    </citation>
    <scope>NUCLEOTIDE SEQUENCE</scope>
</reference>
<dbReference type="InterPro" id="IPR011009">
    <property type="entry name" value="Kinase-like_dom_sf"/>
</dbReference>
<evidence type="ECO:0000256" key="8">
    <source>
        <dbReference type="ARBA" id="ARBA00022679"/>
    </source>
</evidence>
<evidence type="ECO:0000259" key="18">
    <source>
        <dbReference type="PROSITE" id="PS50011"/>
    </source>
</evidence>
<gene>
    <name evidence="20" type="ORF">MEDL_24177</name>
</gene>
<dbReference type="GO" id="GO:0016477">
    <property type="term" value="P:cell migration"/>
    <property type="evidence" value="ECO:0007669"/>
    <property type="project" value="UniProtKB-ARBA"/>
</dbReference>
<evidence type="ECO:0000256" key="17">
    <source>
        <dbReference type="SAM" id="MobiDB-lite"/>
    </source>
</evidence>
<comment type="catalytic activity">
    <reaction evidence="13">
        <text>L-threonyl-[protein] + ATP = O-phospho-L-threonyl-[protein] + ADP + H(+)</text>
        <dbReference type="Rhea" id="RHEA:46608"/>
        <dbReference type="Rhea" id="RHEA-COMP:11060"/>
        <dbReference type="Rhea" id="RHEA-COMP:11605"/>
        <dbReference type="ChEBI" id="CHEBI:15378"/>
        <dbReference type="ChEBI" id="CHEBI:30013"/>
        <dbReference type="ChEBI" id="CHEBI:30616"/>
        <dbReference type="ChEBI" id="CHEBI:61977"/>
        <dbReference type="ChEBI" id="CHEBI:456216"/>
        <dbReference type="EC" id="2.7.11.1"/>
    </reaction>
</comment>
<dbReference type="Gene3D" id="3.30.200.20">
    <property type="entry name" value="Phosphorylase Kinase, domain 1"/>
    <property type="match status" value="1"/>
</dbReference>
<evidence type="ECO:0000256" key="10">
    <source>
        <dbReference type="ARBA" id="ARBA00022777"/>
    </source>
</evidence>
<dbReference type="PROSITE" id="PS00108">
    <property type="entry name" value="PROTEIN_KINASE_ST"/>
    <property type="match status" value="1"/>
</dbReference>
<dbReference type="EMBL" id="CAJPWZ010001219">
    <property type="protein sequence ID" value="CAG2210070.1"/>
    <property type="molecule type" value="Genomic_DNA"/>
</dbReference>
<evidence type="ECO:0000259" key="19">
    <source>
        <dbReference type="PROSITE" id="PS50108"/>
    </source>
</evidence>
<evidence type="ECO:0000256" key="11">
    <source>
        <dbReference type="ARBA" id="ARBA00022840"/>
    </source>
</evidence>
<evidence type="ECO:0000256" key="4">
    <source>
        <dbReference type="ARBA" id="ARBA00012513"/>
    </source>
</evidence>
<keyword evidence="11 15" id="KW-0067">ATP-binding</keyword>
<dbReference type="GO" id="GO:0009791">
    <property type="term" value="P:post-embryonic development"/>
    <property type="evidence" value="ECO:0007669"/>
    <property type="project" value="UniProtKB-ARBA"/>
</dbReference>
<dbReference type="GO" id="GO:0042995">
    <property type="term" value="C:cell projection"/>
    <property type="evidence" value="ECO:0007669"/>
    <property type="project" value="UniProtKB-SubCell"/>
</dbReference>
<feature type="domain" description="Protein kinase" evidence="18">
    <location>
        <begin position="196"/>
        <end position="449"/>
    </location>
</feature>
<evidence type="ECO:0000256" key="1">
    <source>
        <dbReference type="ARBA" id="ARBA00004316"/>
    </source>
</evidence>
<dbReference type="GO" id="GO:0005829">
    <property type="term" value="C:cytosol"/>
    <property type="evidence" value="ECO:0007669"/>
    <property type="project" value="UniProtKB-ARBA"/>
</dbReference>
<sequence length="471" mass="52948">MSYLLDYQQMEMKIQKIVDKMLSKMPFGKKKSTSSDDKPMSISGPTEVKHNVHVGFDRQTGDFVGLPPAWNSLLQHSNISKEEQKKNPEAVIKSIKFLKKSFKQKSTHEQKYLKVATTIEESEDELSDEDKSSMPPPSPHGKDAKSDEKNDNKGDELDSRTNNVTDGMAKKKNLTDDEIHAGLQRLASPGDASSKYQIQKKLGSGASGNVCMAKPVDADAVVAIKMMDLNNQPKKELLITEIEVMKDYKHPNIVNFLDCYYLSEKQELWVVMEYLDGGALTDVVTETIMNEGQIAAVSRECLQALDYLHEKHCIHRDIKSDNVLLGMNGTVKLTDFGFCAQLSGDSAKRQTMVGTPYWMAPEVVSRKHYGKKVDIWSMGIMIIEMLEGEPPYLNETPLKAIYRIATKGKPDIKNAEKLSPELKDFLDRCLEVEVEKRADTQELLQHKFLTKARPLTTLRPLIVAAKQATGH</sequence>
<dbReference type="EC" id="2.7.11.1" evidence="4"/>
<keyword evidence="8" id="KW-0808">Transferase</keyword>
<evidence type="ECO:0000256" key="6">
    <source>
        <dbReference type="ARBA" id="ARBA00022490"/>
    </source>
</evidence>
<keyword evidence="12" id="KW-0966">Cell projection</keyword>
<evidence type="ECO:0000256" key="3">
    <source>
        <dbReference type="ARBA" id="ARBA00008874"/>
    </source>
</evidence>
<dbReference type="PROSITE" id="PS00107">
    <property type="entry name" value="PROTEIN_KINASE_ATP"/>
    <property type="match status" value="1"/>
</dbReference>
<comment type="subcellular location">
    <subcellularLocation>
        <location evidence="1">Cell projection</location>
    </subcellularLocation>
    <subcellularLocation>
        <location evidence="2">Cytoplasm</location>
    </subcellularLocation>
</comment>
<evidence type="ECO:0000256" key="12">
    <source>
        <dbReference type="ARBA" id="ARBA00023273"/>
    </source>
</evidence>